<dbReference type="SUPFAM" id="SSF50129">
    <property type="entry name" value="GroES-like"/>
    <property type="match status" value="1"/>
</dbReference>
<evidence type="ECO:0000259" key="1">
    <source>
        <dbReference type="SMART" id="SM00829"/>
    </source>
</evidence>
<keyword evidence="3" id="KW-1185">Reference proteome</keyword>
<reference evidence="2 3" key="1">
    <citation type="submission" date="2023-11" db="EMBL/GenBank/DDBJ databases">
        <authorList>
            <person name="Okamura Y."/>
        </authorList>
    </citation>
    <scope>NUCLEOTIDE SEQUENCE [LARGE SCALE GENOMIC DNA]</scope>
</reference>
<proteinExistence type="predicted"/>
<gene>
    <name evidence="2" type="ORF">LNINA_LOCUS10058</name>
</gene>
<sequence>MAAWRSHAYGSGEVRLERARMPTIRRSDEVLVRVTAASLNPIDLAMLGGYGSRVLNVLRRFEGAEVEFPLVPGRDFSGVVELAGRTAKLPVGTRVWGVLPPHRPGSLAQYVALPQRWAGPAPDALDNLQAAGALYAALTASSALRIAGLTGSAARGAPVLLLGLGGVGQAALQLLVRRGSRVYVSCSGEQADTATALGAVAAFDRHSPDCDERLREASPFEVVLDCGGAGGWEASARPWRFSRYVTLSTPLLRECDERGLAMGTLTAATAFAAQTLAVFRVTAQSPSRALCPPHVRWAYFMPNAVDIEMLRRLADRGEFKVQVERVFPWQEAPAAFEHLAKGHARGKVVLDFAAQPNESTPPV</sequence>
<name>A0AAV1JS07_9NEOP</name>
<dbReference type="PANTHER" id="PTHR11695:SF294">
    <property type="entry name" value="RETICULON-4-INTERACTING PROTEIN 1, MITOCHONDRIAL"/>
    <property type="match status" value="1"/>
</dbReference>
<feature type="domain" description="Enoyl reductase (ER)" evidence="1">
    <location>
        <begin position="10"/>
        <end position="350"/>
    </location>
</feature>
<dbReference type="InterPro" id="IPR013154">
    <property type="entry name" value="ADH-like_N"/>
</dbReference>
<dbReference type="EMBL" id="CAVLEF010000100">
    <property type="protein sequence ID" value="CAK1550866.1"/>
    <property type="molecule type" value="Genomic_DNA"/>
</dbReference>
<dbReference type="InterPro" id="IPR020843">
    <property type="entry name" value="ER"/>
</dbReference>
<dbReference type="Gene3D" id="3.40.50.720">
    <property type="entry name" value="NAD(P)-binding Rossmann-like Domain"/>
    <property type="match status" value="1"/>
</dbReference>
<dbReference type="Pfam" id="PF13602">
    <property type="entry name" value="ADH_zinc_N_2"/>
    <property type="match status" value="1"/>
</dbReference>
<protein>
    <recommendedName>
        <fullName evidence="1">Enoyl reductase (ER) domain-containing protein</fullName>
    </recommendedName>
</protein>
<dbReference type="InterPro" id="IPR050700">
    <property type="entry name" value="YIM1/Zinc_Alcohol_DH_Fams"/>
</dbReference>
<dbReference type="SMART" id="SM00829">
    <property type="entry name" value="PKS_ER"/>
    <property type="match status" value="1"/>
</dbReference>
<dbReference type="AlphaFoldDB" id="A0AAV1JS07"/>
<dbReference type="Proteomes" id="UP001497472">
    <property type="component" value="Unassembled WGS sequence"/>
</dbReference>
<dbReference type="InterPro" id="IPR011032">
    <property type="entry name" value="GroES-like_sf"/>
</dbReference>
<dbReference type="SUPFAM" id="SSF51735">
    <property type="entry name" value="NAD(P)-binding Rossmann-fold domains"/>
    <property type="match status" value="1"/>
</dbReference>
<comment type="caution">
    <text evidence="2">The sequence shown here is derived from an EMBL/GenBank/DDBJ whole genome shotgun (WGS) entry which is preliminary data.</text>
</comment>
<evidence type="ECO:0000313" key="2">
    <source>
        <dbReference type="EMBL" id="CAK1550866.1"/>
    </source>
</evidence>
<dbReference type="Pfam" id="PF08240">
    <property type="entry name" value="ADH_N"/>
    <property type="match status" value="1"/>
</dbReference>
<dbReference type="InterPro" id="IPR036291">
    <property type="entry name" value="NAD(P)-bd_dom_sf"/>
</dbReference>
<evidence type="ECO:0000313" key="3">
    <source>
        <dbReference type="Proteomes" id="UP001497472"/>
    </source>
</evidence>
<dbReference type="GO" id="GO:0016491">
    <property type="term" value="F:oxidoreductase activity"/>
    <property type="evidence" value="ECO:0007669"/>
    <property type="project" value="InterPro"/>
</dbReference>
<organism evidence="2 3">
    <name type="scientific">Leptosia nina</name>
    <dbReference type="NCBI Taxonomy" id="320188"/>
    <lineage>
        <taxon>Eukaryota</taxon>
        <taxon>Metazoa</taxon>
        <taxon>Ecdysozoa</taxon>
        <taxon>Arthropoda</taxon>
        <taxon>Hexapoda</taxon>
        <taxon>Insecta</taxon>
        <taxon>Pterygota</taxon>
        <taxon>Neoptera</taxon>
        <taxon>Endopterygota</taxon>
        <taxon>Lepidoptera</taxon>
        <taxon>Glossata</taxon>
        <taxon>Ditrysia</taxon>
        <taxon>Papilionoidea</taxon>
        <taxon>Pieridae</taxon>
        <taxon>Pierinae</taxon>
        <taxon>Leptosia</taxon>
    </lineage>
</organism>
<dbReference type="Gene3D" id="3.90.180.10">
    <property type="entry name" value="Medium-chain alcohol dehydrogenases, catalytic domain"/>
    <property type="match status" value="1"/>
</dbReference>
<dbReference type="GO" id="GO:0005739">
    <property type="term" value="C:mitochondrion"/>
    <property type="evidence" value="ECO:0007669"/>
    <property type="project" value="TreeGrafter"/>
</dbReference>
<accession>A0AAV1JS07</accession>
<dbReference type="PANTHER" id="PTHR11695">
    <property type="entry name" value="ALCOHOL DEHYDROGENASE RELATED"/>
    <property type="match status" value="1"/>
</dbReference>